<reference evidence="9 10" key="1">
    <citation type="submission" date="2021-04" db="EMBL/GenBank/DDBJ databases">
        <authorList>
            <person name="Bliznina A."/>
        </authorList>
    </citation>
    <scope>NUCLEOTIDE SEQUENCE [LARGE SCALE GENOMIC DNA]</scope>
</reference>
<evidence type="ECO:0000259" key="8">
    <source>
        <dbReference type="PROSITE" id="PS50011"/>
    </source>
</evidence>
<evidence type="ECO:0000256" key="4">
    <source>
        <dbReference type="ARBA" id="ARBA00022777"/>
    </source>
</evidence>
<dbReference type="SMART" id="SM00220">
    <property type="entry name" value="S_TKc"/>
    <property type="match status" value="1"/>
</dbReference>
<keyword evidence="10" id="KW-1185">Reference proteome</keyword>
<evidence type="ECO:0000256" key="7">
    <source>
        <dbReference type="RuleBase" id="RU000304"/>
    </source>
</evidence>
<accession>A0ABN7SUE0</accession>
<evidence type="ECO:0000313" key="10">
    <source>
        <dbReference type="Proteomes" id="UP001158576"/>
    </source>
</evidence>
<keyword evidence="1 7" id="KW-0723">Serine/threonine-protein kinase</keyword>
<evidence type="ECO:0000256" key="2">
    <source>
        <dbReference type="ARBA" id="ARBA00022679"/>
    </source>
</evidence>
<keyword evidence="5 6" id="KW-0067">ATP-binding</keyword>
<evidence type="ECO:0000256" key="5">
    <source>
        <dbReference type="ARBA" id="ARBA00022840"/>
    </source>
</evidence>
<evidence type="ECO:0000256" key="3">
    <source>
        <dbReference type="ARBA" id="ARBA00022741"/>
    </source>
</evidence>
<dbReference type="Gene3D" id="1.10.510.10">
    <property type="entry name" value="Transferase(Phosphotransferase) domain 1"/>
    <property type="match status" value="1"/>
</dbReference>
<dbReference type="EMBL" id="OU015566">
    <property type="protein sequence ID" value="CAG5107980.1"/>
    <property type="molecule type" value="Genomic_DNA"/>
</dbReference>
<comment type="similarity">
    <text evidence="7">Belongs to the protein kinase superfamily.</text>
</comment>
<evidence type="ECO:0000313" key="9">
    <source>
        <dbReference type="EMBL" id="CAG5107980.1"/>
    </source>
</evidence>
<dbReference type="SUPFAM" id="SSF56112">
    <property type="entry name" value="Protein kinase-like (PK-like)"/>
    <property type="match status" value="1"/>
</dbReference>
<protein>
    <submittedName>
        <fullName evidence="9">Oidioi.mRNA.OKI2018_I69.chr1.g3580.t1.cds</fullName>
    </submittedName>
</protein>
<dbReference type="PANTHER" id="PTHR24345:SF91">
    <property type="entry name" value="SERINE_THREONINE-PROTEIN KINASE PLK4"/>
    <property type="match status" value="1"/>
</dbReference>
<evidence type="ECO:0000256" key="6">
    <source>
        <dbReference type="PROSITE-ProRule" id="PRU10141"/>
    </source>
</evidence>
<dbReference type="Pfam" id="PF00069">
    <property type="entry name" value="Pkinase"/>
    <property type="match status" value="1"/>
</dbReference>
<proteinExistence type="inferred from homology"/>
<gene>
    <name evidence="9" type="ORF">OKIOD_LOCUS12345</name>
</gene>
<feature type="domain" description="Protein kinase" evidence="8">
    <location>
        <begin position="26"/>
        <end position="288"/>
    </location>
</feature>
<dbReference type="PROSITE" id="PS00107">
    <property type="entry name" value="PROTEIN_KINASE_ATP"/>
    <property type="match status" value="1"/>
</dbReference>
<dbReference type="PROSITE" id="PS50011">
    <property type="entry name" value="PROTEIN_KINASE_DOM"/>
    <property type="match status" value="1"/>
</dbReference>
<dbReference type="InterPro" id="IPR000719">
    <property type="entry name" value="Prot_kinase_dom"/>
</dbReference>
<keyword evidence="2" id="KW-0808">Transferase</keyword>
<dbReference type="PANTHER" id="PTHR24345">
    <property type="entry name" value="SERINE/THREONINE-PROTEIN KINASE PLK"/>
    <property type="match status" value="1"/>
</dbReference>
<keyword evidence="3 6" id="KW-0547">Nucleotide-binding</keyword>
<dbReference type="InterPro" id="IPR017441">
    <property type="entry name" value="Protein_kinase_ATP_BS"/>
</dbReference>
<organism evidence="9 10">
    <name type="scientific">Oikopleura dioica</name>
    <name type="common">Tunicate</name>
    <dbReference type="NCBI Taxonomy" id="34765"/>
    <lineage>
        <taxon>Eukaryota</taxon>
        <taxon>Metazoa</taxon>
        <taxon>Chordata</taxon>
        <taxon>Tunicata</taxon>
        <taxon>Appendicularia</taxon>
        <taxon>Copelata</taxon>
        <taxon>Oikopleuridae</taxon>
        <taxon>Oikopleura</taxon>
    </lineage>
</organism>
<dbReference type="InterPro" id="IPR011009">
    <property type="entry name" value="Kinase-like_dom_sf"/>
</dbReference>
<feature type="binding site" evidence="6">
    <location>
        <position position="65"/>
    </location>
    <ligand>
        <name>ATP</name>
        <dbReference type="ChEBI" id="CHEBI:30616"/>
    </ligand>
</feature>
<sequence length="348" mass="39384">MGCISEMMDKVNLRDDFFNPHTDSYYKIGKKLGKGGFSEVYSALQYSKSTPEHGKKENSRKVALKIVPRKRVEKQEQVVRIDEEIIIQRRLKHPNIVKILASFRDEEKICLVLEYCNEMTLGDLIKNQPTKTLNERRSAEIFRNCQVISALSYLHSHGILHRDIKLGNILLKDGCAKVADFGLAIDTNKTKQICICGTPNFLAPEVFQQRQHFPTSDIWAAGCVLFCMLVGRPPFKYTSLTSTRKKIQNLSFDLPSLLSTEAKDLIKSIITYDYCRASALGISRSAFITKYAPNVLEHLSTSKPNQASKENFAPNAPLPKTPITQKVSSLKLPVQISQVPEQNHMQRV</sequence>
<dbReference type="InterPro" id="IPR008271">
    <property type="entry name" value="Ser/Thr_kinase_AS"/>
</dbReference>
<keyword evidence="4" id="KW-0418">Kinase</keyword>
<dbReference type="PROSITE" id="PS00108">
    <property type="entry name" value="PROTEIN_KINASE_ST"/>
    <property type="match status" value="1"/>
</dbReference>
<evidence type="ECO:0000256" key="1">
    <source>
        <dbReference type="ARBA" id="ARBA00022527"/>
    </source>
</evidence>
<dbReference type="Proteomes" id="UP001158576">
    <property type="component" value="Chromosome 1"/>
</dbReference>
<name>A0ABN7SUE0_OIKDI</name>